<reference evidence="2" key="1">
    <citation type="submission" date="2024-07" db="EMBL/GenBank/DDBJ databases">
        <title>Two chromosome-level genome assemblies of Korean endemic species Abeliophyllum distichum and Forsythia ovata (Oleaceae).</title>
        <authorList>
            <person name="Jang H."/>
        </authorList>
    </citation>
    <scope>NUCLEOTIDE SEQUENCE [LARGE SCALE GENOMIC DNA]</scope>
</reference>
<comment type="caution">
    <text evidence="1">The sequence shown here is derived from an EMBL/GenBank/DDBJ whole genome shotgun (WGS) entry which is preliminary data.</text>
</comment>
<proteinExistence type="predicted"/>
<dbReference type="AlphaFoldDB" id="A0ABD1V2M9"/>
<evidence type="ECO:0000313" key="1">
    <source>
        <dbReference type="EMBL" id="KAL2531556.1"/>
    </source>
</evidence>
<accession>A0ABD1V2M9</accession>
<dbReference type="Proteomes" id="UP001604336">
    <property type="component" value="Unassembled WGS sequence"/>
</dbReference>
<organism evidence="1 2">
    <name type="scientific">Abeliophyllum distichum</name>
    <dbReference type="NCBI Taxonomy" id="126358"/>
    <lineage>
        <taxon>Eukaryota</taxon>
        <taxon>Viridiplantae</taxon>
        <taxon>Streptophyta</taxon>
        <taxon>Embryophyta</taxon>
        <taxon>Tracheophyta</taxon>
        <taxon>Spermatophyta</taxon>
        <taxon>Magnoliopsida</taxon>
        <taxon>eudicotyledons</taxon>
        <taxon>Gunneridae</taxon>
        <taxon>Pentapetalae</taxon>
        <taxon>asterids</taxon>
        <taxon>lamiids</taxon>
        <taxon>Lamiales</taxon>
        <taxon>Oleaceae</taxon>
        <taxon>Forsythieae</taxon>
        <taxon>Abeliophyllum</taxon>
    </lineage>
</organism>
<sequence>MGTTLSMGLETYFGLVIEKLDCNFARQMLDKMLQPDPFSFYGLIGHTWHTPQPSVTNVEVAIVCHDLQLWLLRRPHWTKTFVSNCQVNSDTGKKHEFKKN</sequence>
<evidence type="ECO:0000313" key="2">
    <source>
        <dbReference type="Proteomes" id="UP001604336"/>
    </source>
</evidence>
<protein>
    <submittedName>
        <fullName evidence="1">Uncharacterized protein</fullName>
    </submittedName>
</protein>
<keyword evidence="2" id="KW-1185">Reference proteome</keyword>
<name>A0ABD1V2M9_9LAMI</name>
<gene>
    <name evidence="1" type="ORF">Adt_04907</name>
</gene>
<dbReference type="EMBL" id="JBFOLK010000002">
    <property type="protein sequence ID" value="KAL2531556.1"/>
    <property type="molecule type" value="Genomic_DNA"/>
</dbReference>